<dbReference type="SMART" id="SM00343">
    <property type="entry name" value="ZnF_C2HC"/>
    <property type="match status" value="3"/>
</dbReference>
<evidence type="ECO:0000313" key="4">
    <source>
        <dbReference type="Proteomes" id="UP001108240"/>
    </source>
</evidence>
<keyword evidence="1" id="KW-0479">Metal-binding</keyword>
<dbReference type="Gene3D" id="4.10.60.10">
    <property type="entry name" value="Zinc finger, CCHC-type"/>
    <property type="match status" value="1"/>
</dbReference>
<reference evidence="3" key="2">
    <citation type="submission" date="2025-09" db="UniProtKB">
        <authorList>
            <consortium name="Ensembl"/>
        </authorList>
    </citation>
    <scope>IDENTIFICATION</scope>
</reference>
<feature type="domain" description="CCHC-type" evidence="2">
    <location>
        <begin position="119"/>
        <end position="132"/>
    </location>
</feature>
<dbReference type="PANTHER" id="PTHR22639:SF3">
    <property type="entry name" value="ZINC FINGER CCHC DOMAIN-CONTAINING PROTEIN 3"/>
    <property type="match status" value="1"/>
</dbReference>
<organism evidence="3 4">
    <name type="scientific">Cyprinus carpio carpio</name>
    <dbReference type="NCBI Taxonomy" id="630221"/>
    <lineage>
        <taxon>Eukaryota</taxon>
        <taxon>Metazoa</taxon>
        <taxon>Chordata</taxon>
        <taxon>Craniata</taxon>
        <taxon>Vertebrata</taxon>
        <taxon>Euteleostomi</taxon>
        <taxon>Actinopterygii</taxon>
        <taxon>Neopterygii</taxon>
        <taxon>Teleostei</taxon>
        <taxon>Ostariophysi</taxon>
        <taxon>Cypriniformes</taxon>
        <taxon>Cyprinidae</taxon>
        <taxon>Cyprininae</taxon>
        <taxon>Cyprinus</taxon>
    </lineage>
</organism>
<accession>A0A9J7XJH6</accession>
<dbReference type="GeneTree" id="ENSGT00530000063983"/>
<evidence type="ECO:0000313" key="3">
    <source>
        <dbReference type="Ensembl" id="ENSCCRP00000106988.1"/>
    </source>
</evidence>
<dbReference type="Ensembl" id="ENSCCRT00000156356.1">
    <property type="protein sequence ID" value="ENSCCRP00000106988.1"/>
    <property type="gene ID" value="ENSCCRG00000067396.1"/>
</dbReference>
<evidence type="ECO:0000259" key="2">
    <source>
        <dbReference type="PROSITE" id="PS50158"/>
    </source>
</evidence>
<evidence type="ECO:0000256" key="1">
    <source>
        <dbReference type="PROSITE-ProRule" id="PRU00047"/>
    </source>
</evidence>
<dbReference type="GO" id="GO:0002218">
    <property type="term" value="P:activation of innate immune response"/>
    <property type="evidence" value="ECO:0007669"/>
    <property type="project" value="InterPro"/>
</dbReference>
<dbReference type="GO" id="GO:0003723">
    <property type="term" value="F:RNA binding"/>
    <property type="evidence" value="ECO:0007669"/>
    <property type="project" value="InterPro"/>
</dbReference>
<dbReference type="AlphaFoldDB" id="A0A9J7XJH6"/>
<dbReference type="Pfam" id="PF00098">
    <property type="entry name" value="zf-CCHC"/>
    <property type="match status" value="1"/>
</dbReference>
<dbReference type="InterPro" id="IPR001878">
    <property type="entry name" value="Znf_CCHC"/>
</dbReference>
<dbReference type="InterPro" id="IPR042509">
    <property type="entry name" value="ZCCHC3"/>
</dbReference>
<dbReference type="InterPro" id="IPR036875">
    <property type="entry name" value="Znf_CCHC_sf"/>
</dbReference>
<keyword evidence="1" id="KW-0863">Zinc-finger</keyword>
<keyword evidence="1" id="KW-0862">Zinc</keyword>
<dbReference type="Pfam" id="PF23058">
    <property type="entry name" value="RBD_ZCCHC3_2nd"/>
    <property type="match status" value="1"/>
</dbReference>
<keyword evidence="4" id="KW-1185">Reference proteome</keyword>
<dbReference type="PANTHER" id="PTHR22639">
    <property type="entry name" value="GAG-RELATED PROTEIN"/>
    <property type="match status" value="1"/>
</dbReference>
<sequence>VPACRGTTACVFFYSGRLRGSSWKCPKLSENTVKTVIVRMFNETVTGNDICVWLGRFCTDRGQPVKVLDEDGIWTCSWRYLVKLRADPASPGGFIHPPGSFFIGSNRGFLHYPGQPLYCRRCGARGHIKTDCTGQRCRFCESTDHMASACPEPKRCSLCGGVDHLFRACPTRKKSFASLFREAHLFNRSQLLFRTGRKWSKKRRSLGGWKWRWRLKGKTDVEQKSREFVKRAMWTWENLGGEV</sequence>
<dbReference type="InterPro" id="IPR057811">
    <property type="entry name" value="RBD_ZCCHC3_2nd"/>
</dbReference>
<dbReference type="GO" id="GO:0008270">
    <property type="term" value="F:zinc ion binding"/>
    <property type="evidence" value="ECO:0007669"/>
    <property type="project" value="UniProtKB-KW"/>
</dbReference>
<dbReference type="SUPFAM" id="SSF57756">
    <property type="entry name" value="Retrovirus zinc finger-like domains"/>
    <property type="match status" value="1"/>
</dbReference>
<protein>
    <recommendedName>
        <fullName evidence="2">CCHC-type domain-containing protein</fullName>
    </recommendedName>
</protein>
<dbReference type="Proteomes" id="UP001108240">
    <property type="component" value="Unplaced"/>
</dbReference>
<proteinExistence type="predicted"/>
<name>A0A9J7XJH6_CYPCA</name>
<dbReference type="PROSITE" id="PS50158">
    <property type="entry name" value="ZF_CCHC"/>
    <property type="match status" value="1"/>
</dbReference>
<dbReference type="GO" id="GO:0003690">
    <property type="term" value="F:double-stranded DNA binding"/>
    <property type="evidence" value="ECO:0007669"/>
    <property type="project" value="InterPro"/>
</dbReference>
<dbReference type="OMA" id="HMASACP"/>
<reference evidence="3" key="1">
    <citation type="submission" date="2025-08" db="UniProtKB">
        <authorList>
            <consortium name="Ensembl"/>
        </authorList>
    </citation>
    <scope>IDENTIFICATION</scope>
</reference>